<evidence type="ECO:0000256" key="5">
    <source>
        <dbReference type="PIRSR" id="PIRSR000137-2"/>
    </source>
</evidence>
<dbReference type="PIRSF" id="PIRSF000137">
    <property type="entry name" value="Alcohol_oxidase"/>
    <property type="match status" value="1"/>
</dbReference>
<organism evidence="8 9">
    <name type="scientific">Kitasatospora atroaurantiaca</name>
    <dbReference type="NCBI Taxonomy" id="285545"/>
    <lineage>
        <taxon>Bacteria</taxon>
        <taxon>Bacillati</taxon>
        <taxon>Actinomycetota</taxon>
        <taxon>Actinomycetes</taxon>
        <taxon>Kitasatosporales</taxon>
        <taxon>Streptomycetaceae</taxon>
        <taxon>Kitasatospora</taxon>
    </lineage>
</organism>
<dbReference type="PANTHER" id="PTHR11552:SF147">
    <property type="entry name" value="CHOLINE DEHYDROGENASE, MITOCHONDRIAL"/>
    <property type="match status" value="1"/>
</dbReference>
<dbReference type="GO" id="GO:0019285">
    <property type="term" value="P:glycine betaine biosynthetic process from choline"/>
    <property type="evidence" value="ECO:0007669"/>
    <property type="project" value="TreeGrafter"/>
</dbReference>
<comment type="cofactor">
    <cofactor evidence="1 5">
        <name>FAD</name>
        <dbReference type="ChEBI" id="CHEBI:57692"/>
    </cofactor>
</comment>
<evidence type="ECO:0000313" key="8">
    <source>
        <dbReference type="EMBL" id="TWE20391.1"/>
    </source>
</evidence>
<proteinExistence type="inferred from homology"/>
<keyword evidence="9" id="KW-1185">Reference proteome</keyword>
<dbReference type="PANTHER" id="PTHR11552">
    <property type="entry name" value="GLUCOSE-METHANOL-CHOLINE GMC OXIDOREDUCTASE"/>
    <property type="match status" value="1"/>
</dbReference>
<dbReference type="Gene3D" id="3.50.50.60">
    <property type="entry name" value="FAD/NAD(P)-binding domain"/>
    <property type="match status" value="1"/>
</dbReference>
<dbReference type="SUPFAM" id="SSF51905">
    <property type="entry name" value="FAD/NAD(P)-binding domain"/>
    <property type="match status" value="1"/>
</dbReference>
<evidence type="ECO:0000256" key="3">
    <source>
        <dbReference type="ARBA" id="ARBA00022630"/>
    </source>
</evidence>
<evidence type="ECO:0000256" key="6">
    <source>
        <dbReference type="RuleBase" id="RU003968"/>
    </source>
</evidence>
<evidence type="ECO:0000313" key="9">
    <source>
        <dbReference type="Proteomes" id="UP000318416"/>
    </source>
</evidence>
<dbReference type="SUPFAM" id="SSF54373">
    <property type="entry name" value="FAD-linked reductases, C-terminal domain"/>
    <property type="match status" value="1"/>
</dbReference>
<accession>A0A561EXR2</accession>
<dbReference type="GO" id="GO:0008812">
    <property type="term" value="F:choline dehydrogenase activity"/>
    <property type="evidence" value="ECO:0007669"/>
    <property type="project" value="TreeGrafter"/>
</dbReference>
<dbReference type="Proteomes" id="UP000318416">
    <property type="component" value="Unassembled WGS sequence"/>
</dbReference>
<feature type="domain" description="Glucose-methanol-choline oxidoreductase N-terminal" evidence="7">
    <location>
        <begin position="89"/>
        <end position="112"/>
    </location>
</feature>
<evidence type="ECO:0000256" key="4">
    <source>
        <dbReference type="ARBA" id="ARBA00022827"/>
    </source>
</evidence>
<feature type="binding site" evidence="5">
    <location>
        <begin position="469"/>
        <end position="470"/>
    </location>
    <ligand>
        <name>FAD</name>
        <dbReference type="ChEBI" id="CHEBI:57692"/>
    </ligand>
</feature>
<evidence type="ECO:0000256" key="2">
    <source>
        <dbReference type="ARBA" id="ARBA00010790"/>
    </source>
</evidence>
<dbReference type="GO" id="GO:0016020">
    <property type="term" value="C:membrane"/>
    <property type="evidence" value="ECO:0007669"/>
    <property type="project" value="TreeGrafter"/>
</dbReference>
<keyword evidence="3 6" id="KW-0285">Flavoprotein</keyword>
<dbReference type="Pfam" id="PF05199">
    <property type="entry name" value="GMC_oxred_C"/>
    <property type="match status" value="1"/>
</dbReference>
<dbReference type="EMBL" id="VIVR01000001">
    <property type="protein sequence ID" value="TWE20391.1"/>
    <property type="molecule type" value="Genomic_DNA"/>
</dbReference>
<evidence type="ECO:0000259" key="7">
    <source>
        <dbReference type="PROSITE" id="PS00623"/>
    </source>
</evidence>
<keyword evidence="4 5" id="KW-0274">FAD</keyword>
<dbReference type="PROSITE" id="PS00623">
    <property type="entry name" value="GMC_OXRED_1"/>
    <property type="match status" value="1"/>
</dbReference>
<dbReference type="InterPro" id="IPR036188">
    <property type="entry name" value="FAD/NAD-bd_sf"/>
</dbReference>
<name>A0A561EXR2_9ACTN</name>
<comment type="caution">
    <text evidence="8">The sequence shown here is derived from an EMBL/GenBank/DDBJ whole genome shotgun (WGS) entry which is preliminary data.</text>
</comment>
<dbReference type="InterPro" id="IPR007867">
    <property type="entry name" value="GMC_OxRtase_C"/>
</dbReference>
<dbReference type="AlphaFoldDB" id="A0A561EXR2"/>
<feature type="binding site" evidence="5">
    <location>
        <position position="91"/>
    </location>
    <ligand>
        <name>FAD</name>
        <dbReference type="ChEBI" id="CHEBI:57692"/>
    </ligand>
</feature>
<dbReference type="GO" id="GO:0050660">
    <property type="term" value="F:flavin adenine dinucleotide binding"/>
    <property type="evidence" value="ECO:0007669"/>
    <property type="project" value="InterPro"/>
</dbReference>
<dbReference type="Pfam" id="PF00732">
    <property type="entry name" value="GMC_oxred_N"/>
    <property type="match status" value="1"/>
</dbReference>
<dbReference type="InterPro" id="IPR000172">
    <property type="entry name" value="GMC_OxRdtase_N"/>
</dbReference>
<dbReference type="Gene3D" id="3.30.560.10">
    <property type="entry name" value="Glucose Oxidase, domain 3"/>
    <property type="match status" value="1"/>
</dbReference>
<comment type="similarity">
    <text evidence="2 6">Belongs to the GMC oxidoreductase family.</text>
</comment>
<evidence type="ECO:0000256" key="1">
    <source>
        <dbReference type="ARBA" id="ARBA00001974"/>
    </source>
</evidence>
<dbReference type="OrthoDB" id="9785276at2"/>
<reference evidence="8 9" key="1">
    <citation type="submission" date="2019-06" db="EMBL/GenBank/DDBJ databases">
        <title>Sequencing the genomes of 1000 actinobacteria strains.</title>
        <authorList>
            <person name="Klenk H.-P."/>
        </authorList>
    </citation>
    <scope>NUCLEOTIDE SEQUENCE [LARGE SCALE GENOMIC DNA]</scope>
    <source>
        <strain evidence="8 9">DSM 41649</strain>
    </source>
</reference>
<gene>
    <name evidence="8" type="ORF">FB465_5543</name>
</gene>
<dbReference type="RefSeq" id="WP_145794700.1">
    <property type="nucleotide sequence ID" value="NZ_BAAABR010000047.1"/>
</dbReference>
<dbReference type="InterPro" id="IPR012132">
    <property type="entry name" value="GMC_OxRdtase"/>
</dbReference>
<sequence>MASAASVDYVVVGAGSSGSVIANRLSADPDRTVLLLEAGDWDERPEIHRVDAGSVLALLTSEWSPQLDWGYATEPEQQLGGRTVPVARGKVVGGSSSVNALMWVRGNPADYDRWSHQGNAGWAFEDVLPYFKRAESYAGPGAESPLRGGGGPVHVRALDEPSPVARAFVRAAGELGYGSAEPFDYNGPRQHGNGFFYQTTRTGENRRSSTATAYLNPVLDRPNLRVEVRAQATRLVTAGRRVVGIEYLQDGELHLVEAGREVIVSAGAFEGPKLLMLSGIGPAQHLKEHGIAAVQDLPGVGKNLQDHVFVPVCYGSRQEHPAGALLSEAGLFTHTGGNPTCPLAGDSGQFPSPDLQFTFGPVKFLPPTASPDQWEGPGFTFAPIALLPESRGEVRLRSDDPSATAEVRANYLESEADLEVLVHGLKLARELARTGAFDGLRGEELAPGEQITEDADLREYIRANASTLWHPVGTCRMGEDANAVVDAELKVHGIEGLRVADASIMPEIVAGNTNAACVMIGEKAADLILNSHRTTIPGGEQ</sequence>
<protein>
    <submittedName>
        <fullName evidence="8">Choline dehydrogenase</fullName>
    </submittedName>
</protein>